<keyword evidence="2" id="KW-0812">Transmembrane</keyword>
<keyword evidence="2" id="KW-0472">Membrane</keyword>
<feature type="transmembrane region" description="Helical" evidence="2">
    <location>
        <begin position="112"/>
        <end position="135"/>
    </location>
</feature>
<evidence type="ECO:0000313" key="3">
    <source>
        <dbReference type="EMBL" id="KAH8998576.1"/>
    </source>
</evidence>
<protein>
    <submittedName>
        <fullName evidence="3">Uncharacterized protein</fullName>
    </submittedName>
</protein>
<reference evidence="3" key="1">
    <citation type="submission" date="2022-01" db="EMBL/GenBank/DDBJ databases">
        <title>Comparative genomics reveals a dynamic genome evolution in the ectomycorrhizal milk-cap (Lactarius) mushrooms.</title>
        <authorList>
            <consortium name="DOE Joint Genome Institute"/>
            <person name="Lebreton A."/>
            <person name="Tang N."/>
            <person name="Kuo A."/>
            <person name="LaButti K."/>
            <person name="Drula E."/>
            <person name="Barry K."/>
            <person name="Clum A."/>
            <person name="Lipzen A."/>
            <person name="Mousain D."/>
            <person name="Ng V."/>
            <person name="Wang R."/>
            <person name="Wang X."/>
            <person name="Dai Y."/>
            <person name="Henrissat B."/>
            <person name="Grigoriev I.V."/>
            <person name="Guerin-Laguette A."/>
            <person name="Yu F."/>
            <person name="Martin F.M."/>
        </authorList>
    </citation>
    <scope>NUCLEOTIDE SEQUENCE</scope>
    <source>
        <strain evidence="3">QP</strain>
    </source>
</reference>
<evidence type="ECO:0000256" key="2">
    <source>
        <dbReference type="SAM" id="Phobius"/>
    </source>
</evidence>
<accession>A0AAD4LTJ4</accession>
<organism evidence="3 4">
    <name type="scientific">Lactarius akahatsu</name>
    <dbReference type="NCBI Taxonomy" id="416441"/>
    <lineage>
        <taxon>Eukaryota</taxon>
        <taxon>Fungi</taxon>
        <taxon>Dikarya</taxon>
        <taxon>Basidiomycota</taxon>
        <taxon>Agaricomycotina</taxon>
        <taxon>Agaricomycetes</taxon>
        <taxon>Russulales</taxon>
        <taxon>Russulaceae</taxon>
        <taxon>Lactarius</taxon>
    </lineage>
</organism>
<feature type="region of interest" description="Disordered" evidence="1">
    <location>
        <begin position="286"/>
        <end position="337"/>
    </location>
</feature>
<feature type="transmembrane region" description="Helical" evidence="2">
    <location>
        <begin position="210"/>
        <end position="231"/>
    </location>
</feature>
<feature type="transmembrane region" description="Helical" evidence="2">
    <location>
        <begin position="169"/>
        <end position="190"/>
    </location>
</feature>
<sequence length="362" mass="40556">MSTPCGPSPTCGPQDFVCANSDVLGKGIRINFYYTMVLLAVVPRTPHTEELLNALYSNAGISGLGLLVTAIQQTASKQRLSLFHAIFIQHILFFLGTGSAPIGKYHWSKSRLVMGVFMQFASVIAFTGWALYMWIHVNSFGEEKSCNDQVKYVLMFVSVRATKPWLRDIWIATLVLSAVGLMIKFGYNAFTLFVLRHDEGEETEQPEKGWYFYISIPRILSAIYSAVMLELMVHRNSSDHGGKVIVDESWAFGQTLSVVMIFANMNEVIHFLFGYIARRRERSRELQAEAQQASDDTDVPPASTPYRPRGHPGSHLSTRDSAQMKLSSEYELSNLNKDNSHVSVNTVGEISQTRDQPVGTLR</sequence>
<evidence type="ECO:0000313" key="4">
    <source>
        <dbReference type="Proteomes" id="UP001201163"/>
    </source>
</evidence>
<proteinExistence type="predicted"/>
<feature type="region of interest" description="Disordered" evidence="1">
    <location>
        <begin position="343"/>
        <end position="362"/>
    </location>
</feature>
<keyword evidence="4" id="KW-1185">Reference proteome</keyword>
<feature type="compositionally biased region" description="Polar residues" evidence="1">
    <location>
        <begin position="343"/>
        <end position="355"/>
    </location>
</feature>
<comment type="caution">
    <text evidence="3">The sequence shown here is derived from an EMBL/GenBank/DDBJ whole genome shotgun (WGS) entry which is preliminary data.</text>
</comment>
<name>A0AAD4LTJ4_9AGAM</name>
<keyword evidence="2" id="KW-1133">Transmembrane helix</keyword>
<dbReference type="AlphaFoldDB" id="A0AAD4LTJ4"/>
<feature type="transmembrane region" description="Helical" evidence="2">
    <location>
        <begin position="54"/>
        <end position="75"/>
    </location>
</feature>
<feature type="transmembrane region" description="Helical" evidence="2">
    <location>
        <begin position="81"/>
        <end position="100"/>
    </location>
</feature>
<feature type="compositionally biased region" description="Polar residues" evidence="1">
    <location>
        <begin position="315"/>
        <end position="337"/>
    </location>
</feature>
<feature type="transmembrane region" description="Helical" evidence="2">
    <location>
        <begin position="251"/>
        <end position="277"/>
    </location>
</feature>
<dbReference type="Proteomes" id="UP001201163">
    <property type="component" value="Unassembled WGS sequence"/>
</dbReference>
<evidence type="ECO:0000256" key="1">
    <source>
        <dbReference type="SAM" id="MobiDB-lite"/>
    </source>
</evidence>
<gene>
    <name evidence="3" type="ORF">EDB92DRAFT_1835966</name>
</gene>
<dbReference type="EMBL" id="JAKELL010000005">
    <property type="protein sequence ID" value="KAH8998576.1"/>
    <property type="molecule type" value="Genomic_DNA"/>
</dbReference>